<evidence type="ECO:0000313" key="1">
    <source>
        <dbReference type="EMBL" id="PKS05121.1"/>
    </source>
</evidence>
<dbReference type="AlphaFoldDB" id="A0A2N3MY66"/>
<dbReference type="InParanoid" id="A0A2N3MY66"/>
<dbReference type="EMBL" id="NLAX01001623">
    <property type="protein sequence ID" value="PKS05121.1"/>
    <property type="molecule type" value="Genomic_DNA"/>
</dbReference>
<comment type="caution">
    <text evidence="1">The sequence shown here is derived from an EMBL/GenBank/DDBJ whole genome shotgun (WGS) entry which is preliminary data.</text>
</comment>
<evidence type="ECO:0000313" key="2">
    <source>
        <dbReference type="Proteomes" id="UP000233524"/>
    </source>
</evidence>
<reference evidence="1 2" key="1">
    <citation type="journal article" date="2017" name="G3 (Bethesda)">
        <title>First Draft Genome Sequence of the Pathogenic Fungus Lomentospora prolificans (Formerly Scedosporium prolificans).</title>
        <authorList>
            <person name="Luo R."/>
            <person name="Zimin A."/>
            <person name="Workman R."/>
            <person name="Fan Y."/>
            <person name="Pertea G."/>
            <person name="Grossman N."/>
            <person name="Wear M.P."/>
            <person name="Jia B."/>
            <person name="Miller H."/>
            <person name="Casadevall A."/>
            <person name="Timp W."/>
            <person name="Zhang S.X."/>
            <person name="Salzberg S.L."/>
        </authorList>
    </citation>
    <scope>NUCLEOTIDE SEQUENCE [LARGE SCALE GENOMIC DNA]</scope>
    <source>
        <strain evidence="1 2">JHH-5317</strain>
    </source>
</reference>
<dbReference type="OrthoDB" id="5282002at2759"/>
<accession>A0A2N3MY66</accession>
<sequence length="277" mass="32110">MPRLPPDSRRSGSKRMGCFYHSGTRDWDSLCLIRNKRRQLREALRLPQDMLIAFIRRLRAQCTVAFDIYCVNTTQLQQSLKARQFARIGVSNIVDKAYLGIRRTLRALSRLLQTPDKNPHATLISVFLNTIMETVKEGNRIGQYRERRIPHAVSSYHRPSIDDGPPLIPICCGYGALAPSRWMRRNILQSCTPKFRSRERYEKMEAEAKVKEKKENTIDEPWPNNLKFKLGQKSAEEELRLLLGSTFIGHGALRRMEEVRVDNTLTRSQRSLSRPSM</sequence>
<name>A0A2N3MY66_9PEZI</name>
<proteinExistence type="predicted"/>
<protein>
    <submittedName>
        <fullName evidence="1">Uncharacterized protein</fullName>
    </submittedName>
</protein>
<dbReference type="VEuPathDB" id="FungiDB:jhhlp_008488"/>
<gene>
    <name evidence="1" type="ORF">jhhlp_008488</name>
</gene>
<keyword evidence="2" id="KW-1185">Reference proteome</keyword>
<dbReference type="Proteomes" id="UP000233524">
    <property type="component" value="Unassembled WGS sequence"/>
</dbReference>
<organism evidence="1 2">
    <name type="scientific">Lomentospora prolificans</name>
    <dbReference type="NCBI Taxonomy" id="41688"/>
    <lineage>
        <taxon>Eukaryota</taxon>
        <taxon>Fungi</taxon>
        <taxon>Dikarya</taxon>
        <taxon>Ascomycota</taxon>
        <taxon>Pezizomycotina</taxon>
        <taxon>Sordariomycetes</taxon>
        <taxon>Hypocreomycetidae</taxon>
        <taxon>Microascales</taxon>
        <taxon>Microascaceae</taxon>
        <taxon>Lomentospora</taxon>
    </lineage>
</organism>